<dbReference type="SUPFAM" id="SSF103473">
    <property type="entry name" value="MFS general substrate transporter"/>
    <property type="match status" value="1"/>
</dbReference>
<dbReference type="Gene3D" id="1.20.1250.20">
    <property type="entry name" value="MFS general substrate transporter like domains"/>
    <property type="match status" value="1"/>
</dbReference>
<dbReference type="InterPro" id="IPR020846">
    <property type="entry name" value="MFS_dom"/>
</dbReference>
<evidence type="ECO:0000256" key="3">
    <source>
        <dbReference type="ARBA" id="ARBA00022692"/>
    </source>
</evidence>
<feature type="transmembrane region" description="Helical" evidence="7">
    <location>
        <begin position="230"/>
        <end position="252"/>
    </location>
</feature>
<dbReference type="Pfam" id="PF07690">
    <property type="entry name" value="MFS_1"/>
    <property type="match status" value="1"/>
</dbReference>
<feature type="transmembrane region" description="Helical" evidence="7">
    <location>
        <begin position="264"/>
        <end position="285"/>
    </location>
</feature>
<feature type="transmembrane region" description="Helical" evidence="7">
    <location>
        <begin position="330"/>
        <end position="351"/>
    </location>
</feature>
<protein>
    <recommendedName>
        <fullName evidence="8">Major facilitator superfamily (MFS) profile domain-containing protein</fullName>
    </recommendedName>
</protein>
<keyword evidence="10" id="KW-1185">Reference proteome</keyword>
<name>A0AAQ3QQ35_9LILI</name>
<dbReference type="InterPro" id="IPR011701">
    <property type="entry name" value="MFS"/>
</dbReference>
<comment type="subcellular location">
    <subcellularLocation>
        <location evidence="1">Membrane</location>
        <topology evidence="1">Multi-pass membrane protein</topology>
    </subcellularLocation>
</comment>
<keyword evidence="4 7" id="KW-1133">Transmembrane helix</keyword>
<evidence type="ECO:0000259" key="8">
    <source>
        <dbReference type="PROSITE" id="PS50850"/>
    </source>
</evidence>
<feature type="transmembrane region" description="Helical" evidence="7">
    <location>
        <begin position="419"/>
        <end position="442"/>
    </location>
</feature>
<evidence type="ECO:0000313" key="10">
    <source>
        <dbReference type="Proteomes" id="UP001327560"/>
    </source>
</evidence>
<dbReference type="Proteomes" id="UP001327560">
    <property type="component" value="Chromosome 9"/>
</dbReference>
<feature type="domain" description="Major facilitator superfamily (MFS) profile" evidence="8">
    <location>
        <begin position="7"/>
        <end position="446"/>
    </location>
</feature>
<dbReference type="GO" id="GO:0016020">
    <property type="term" value="C:membrane"/>
    <property type="evidence" value="ECO:0007669"/>
    <property type="project" value="UniProtKB-SubCell"/>
</dbReference>
<evidence type="ECO:0000256" key="5">
    <source>
        <dbReference type="ARBA" id="ARBA00023136"/>
    </source>
</evidence>
<keyword evidence="5 7" id="KW-0472">Membrane</keyword>
<proteinExistence type="inferred from homology"/>
<accession>A0AAQ3QQ35</accession>
<evidence type="ECO:0000256" key="6">
    <source>
        <dbReference type="ARBA" id="ARBA00024338"/>
    </source>
</evidence>
<evidence type="ECO:0000256" key="1">
    <source>
        <dbReference type="ARBA" id="ARBA00004141"/>
    </source>
</evidence>
<reference evidence="9 10" key="1">
    <citation type="submission" date="2023-10" db="EMBL/GenBank/DDBJ databases">
        <title>Chromosome-scale genome assembly provides insights into flower coloration mechanisms of Canna indica.</title>
        <authorList>
            <person name="Li C."/>
        </authorList>
    </citation>
    <scope>NUCLEOTIDE SEQUENCE [LARGE SCALE GENOMIC DNA]</scope>
    <source>
        <tissue evidence="9">Flower</tissue>
    </source>
</reference>
<evidence type="ECO:0000256" key="4">
    <source>
        <dbReference type="ARBA" id="ARBA00022989"/>
    </source>
</evidence>
<feature type="transmembrane region" description="Helical" evidence="7">
    <location>
        <begin position="73"/>
        <end position="92"/>
    </location>
</feature>
<feature type="transmembrane region" description="Helical" evidence="7">
    <location>
        <begin position="98"/>
        <end position="119"/>
    </location>
</feature>
<keyword evidence="3 7" id="KW-0812">Transmembrane</keyword>
<dbReference type="EMBL" id="CP136898">
    <property type="protein sequence ID" value="WOL19424.1"/>
    <property type="molecule type" value="Genomic_DNA"/>
</dbReference>
<feature type="transmembrane region" description="Helical" evidence="7">
    <location>
        <begin position="372"/>
        <end position="390"/>
    </location>
</feature>
<evidence type="ECO:0000313" key="9">
    <source>
        <dbReference type="EMBL" id="WOL19424.1"/>
    </source>
</evidence>
<evidence type="ECO:0000256" key="2">
    <source>
        <dbReference type="ARBA" id="ARBA00022448"/>
    </source>
</evidence>
<dbReference type="PROSITE" id="PS50850">
    <property type="entry name" value="MFS"/>
    <property type="match status" value="1"/>
</dbReference>
<gene>
    <name evidence="9" type="ORF">Cni_G28222</name>
</gene>
<feature type="transmembrane region" description="Helical" evidence="7">
    <location>
        <begin position="297"/>
        <end position="318"/>
    </location>
</feature>
<dbReference type="PANTHER" id="PTHR23505">
    <property type="entry name" value="SPINSTER"/>
    <property type="match status" value="1"/>
</dbReference>
<feature type="transmembrane region" description="Helical" evidence="7">
    <location>
        <begin position="166"/>
        <end position="186"/>
    </location>
</feature>
<sequence length="519" mass="56499">MGEERRTLILVNLAGIMERADEALLPAVYKEVGAALHATPTGLGSLTLFRSIVQTCFYPLAAYMALRYDRTHVVALGAFLWSAATFLVGVSTTFLEVAIARALNGIGLALVVPSIQALVADSTDELTRGSAFGWLQLTSNFGAIIGNFVGLLLASTSFMGIAGWRVAFHLIAIISVIVGILLWLFAVDPHFSKNNACESDQSNSNKLKWTDLTDLVQEAKAVIRIPSFQIFVAQGISGSFPWSALSFAPMWLELVGFSHSKTGFLMTLFSVAGAFGALFGGKMGDFLAVHFPNSGRIVLSQISSGSCIPLAAVLLLVLPDDPSTGLSHGLILFIMGFSISWNGAATNNPIFAEIVPERSRTSIYALDRSFESILASFAPPVVGILAEHLYGYRPTPIGSSEGTVALESDRENAASLAKALYTAIAIPMSICCFIYSFLYCTYPRDRERARMHSLIESEIQQLELENSTKVKDYTAVHCCDQKLSNEVTDITDWEEDFETDENDKMRLLSRPEILSDEKE</sequence>
<dbReference type="InterPro" id="IPR044770">
    <property type="entry name" value="MFS_spinster-like"/>
</dbReference>
<comment type="similarity">
    <text evidence="6">Belongs to the major facilitator superfamily. Spinster (TC 2.A.1.49) family.</text>
</comment>
<evidence type="ECO:0000256" key="7">
    <source>
        <dbReference type="SAM" id="Phobius"/>
    </source>
</evidence>
<feature type="transmembrane region" description="Helical" evidence="7">
    <location>
        <begin position="131"/>
        <end position="154"/>
    </location>
</feature>
<keyword evidence="2" id="KW-0813">Transport</keyword>
<dbReference type="FunFam" id="1.20.1250.20:FF:000520">
    <property type="entry name" value="Major facilitator superfamily protein"/>
    <property type="match status" value="1"/>
</dbReference>
<organism evidence="9 10">
    <name type="scientific">Canna indica</name>
    <name type="common">Indian-shot</name>
    <dbReference type="NCBI Taxonomy" id="4628"/>
    <lineage>
        <taxon>Eukaryota</taxon>
        <taxon>Viridiplantae</taxon>
        <taxon>Streptophyta</taxon>
        <taxon>Embryophyta</taxon>
        <taxon>Tracheophyta</taxon>
        <taxon>Spermatophyta</taxon>
        <taxon>Magnoliopsida</taxon>
        <taxon>Liliopsida</taxon>
        <taxon>Zingiberales</taxon>
        <taxon>Cannaceae</taxon>
        <taxon>Canna</taxon>
    </lineage>
</organism>
<dbReference type="GO" id="GO:0022857">
    <property type="term" value="F:transmembrane transporter activity"/>
    <property type="evidence" value="ECO:0007669"/>
    <property type="project" value="InterPro"/>
</dbReference>
<dbReference type="CDD" id="cd17328">
    <property type="entry name" value="MFS_spinster_like"/>
    <property type="match status" value="1"/>
</dbReference>
<dbReference type="AlphaFoldDB" id="A0AAQ3QQ35"/>
<dbReference type="InterPro" id="IPR036259">
    <property type="entry name" value="MFS_trans_sf"/>
</dbReference>
<dbReference type="PANTHER" id="PTHR23505:SF52">
    <property type="entry name" value="MAJOR FACILITATOR SUPERFAMILY PROTEIN"/>
    <property type="match status" value="1"/>
</dbReference>